<feature type="compositionally biased region" description="Polar residues" evidence="8">
    <location>
        <begin position="101"/>
        <end position="110"/>
    </location>
</feature>
<accession>A0A8S1BVL7</accession>
<dbReference type="PROSITE" id="PS50913">
    <property type="entry name" value="GRIP"/>
    <property type="match status" value="1"/>
</dbReference>
<evidence type="ECO:0000256" key="4">
    <source>
        <dbReference type="ARBA" id="ARBA00023204"/>
    </source>
</evidence>
<dbReference type="AlphaFoldDB" id="A0A8S1BVL7"/>
<evidence type="ECO:0000256" key="6">
    <source>
        <dbReference type="ARBA" id="ARBA00030081"/>
    </source>
</evidence>
<keyword evidence="3" id="KW-0227">DNA damage</keyword>
<dbReference type="Proteomes" id="UP000494165">
    <property type="component" value="Unassembled WGS sequence"/>
</dbReference>
<evidence type="ECO:0000256" key="1">
    <source>
        <dbReference type="ARBA" id="ARBA00008060"/>
    </source>
</evidence>
<comment type="similarity">
    <text evidence="1">Belongs to the SWI5/SAE3 family.</text>
</comment>
<evidence type="ECO:0000256" key="2">
    <source>
        <dbReference type="ARBA" id="ARBA00019825"/>
    </source>
</evidence>
<protein>
    <recommendedName>
        <fullName evidence="2">DNA repair protein SWI5 homolog</fullName>
    </recommendedName>
    <alternativeName>
        <fullName evidence="6">Protein SAE3 homolog</fullName>
    </alternativeName>
</protein>
<evidence type="ECO:0000256" key="8">
    <source>
        <dbReference type="SAM" id="MobiDB-lite"/>
    </source>
</evidence>
<gene>
    <name evidence="10" type="ORF">CLODIP_2_CD08757</name>
</gene>
<reference evidence="10 11" key="1">
    <citation type="submission" date="2020-04" db="EMBL/GenBank/DDBJ databases">
        <authorList>
            <person name="Alioto T."/>
            <person name="Alioto T."/>
            <person name="Gomez Garrido J."/>
        </authorList>
    </citation>
    <scope>NUCLEOTIDE SEQUENCE [LARGE SCALE GENOMIC DNA]</scope>
</reference>
<evidence type="ECO:0000256" key="3">
    <source>
        <dbReference type="ARBA" id="ARBA00022763"/>
    </source>
</evidence>
<evidence type="ECO:0000313" key="11">
    <source>
        <dbReference type="Proteomes" id="UP000494165"/>
    </source>
</evidence>
<dbReference type="Gene3D" id="1.20.5.170">
    <property type="match status" value="1"/>
</dbReference>
<evidence type="ECO:0000256" key="7">
    <source>
        <dbReference type="SAM" id="Coils"/>
    </source>
</evidence>
<feature type="region of interest" description="Disordered" evidence="8">
    <location>
        <begin position="30"/>
        <end position="110"/>
    </location>
</feature>
<dbReference type="PANTHER" id="PTHR28529:SF2">
    <property type="entry name" value="DNA REPAIR PROTEIN SWI5 HOMOLOG"/>
    <property type="match status" value="1"/>
</dbReference>
<dbReference type="Pfam" id="PF07061">
    <property type="entry name" value="Swi5"/>
    <property type="match status" value="1"/>
</dbReference>
<evidence type="ECO:0000313" key="10">
    <source>
        <dbReference type="EMBL" id="CAB3360496.1"/>
    </source>
</evidence>
<evidence type="ECO:0000259" key="9">
    <source>
        <dbReference type="PROSITE" id="PS50913"/>
    </source>
</evidence>
<comment type="function">
    <text evidence="5">Component of the swi5-sfr1 complex, a complex required for double-strand break repair via homologous recombination.</text>
</comment>
<name>A0A8S1BVL7_9INSE</name>
<keyword evidence="7" id="KW-0175">Coiled coil</keyword>
<dbReference type="OrthoDB" id="5839at2759"/>
<organism evidence="10 11">
    <name type="scientific">Cloeon dipterum</name>
    <dbReference type="NCBI Taxonomy" id="197152"/>
    <lineage>
        <taxon>Eukaryota</taxon>
        <taxon>Metazoa</taxon>
        <taxon>Ecdysozoa</taxon>
        <taxon>Arthropoda</taxon>
        <taxon>Hexapoda</taxon>
        <taxon>Insecta</taxon>
        <taxon>Pterygota</taxon>
        <taxon>Palaeoptera</taxon>
        <taxon>Ephemeroptera</taxon>
        <taxon>Pisciforma</taxon>
        <taxon>Baetidae</taxon>
        <taxon>Cloeon</taxon>
    </lineage>
</organism>
<feature type="region of interest" description="Disordered" evidence="8">
    <location>
        <begin position="224"/>
        <end position="284"/>
    </location>
</feature>
<comment type="caution">
    <text evidence="10">The sequence shown here is derived from an EMBL/GenBank/DDBJ whole genome shotgun (WGS) entry which is preliminary data.</text>
</comment>
<dbReference type="InterPro" id="IPR010760">
    <property type="entry name" value="DNA-repair_Swi5"/>
</dbReference>
<feature type="domain" description="GRIP" evidence="9">
    <location>
        <begin position="410"/>
        <end position="463"/>
    </location>
</feature>
<feature type="coiled-coil region" evidence="7">
    <location>
        <begin position="337"/>
        <end position="364"/>
    </location>
</feature>
<keyword evidence="4" id="KW-0234">DNA repair</keyword>
<dbReference type="InterPro" id="IPR000237">
    <property type="entry name" value="GRIP_dom"/>
</dbReference>
<dbReference type="EMBL" id="CADEPI010000003">
    <property type="protein sequence ID" value="CAB3360496.1"/>
    <property type="molecule type" value="Genomic_DNA"/>
</dbReference>
<dbReference type="GO" id="GO:0032798">
    <property type="term" value="C:Swi5-Sfr1 complex"/>
    <property type="evidence" value="ECO:0007669"/>
    <property type="project" value="TreeGrafter"/>
</dbReference>
<dbReference type="GO" id="GO:0034974">
    <property type="term" value="C:Swi5-Swi2 complex"/>
    <property type="evidence" value="ECO:0007669"/>
    <property type="project" value="TreeGrafter"/>
</dbReference>
<sequence length="600" mass="66090">MPIARRDQPKPDNEAPFFCCRSSLRQAMRRSASFSSGGGGGEARPSRIPVASRTTPPHNQLRRTGSMRLPSRSPAHEKEVWGVGSGSWGKRQQQLRRDNNKMSSPLSVASCRGSNTSIDTFALSTSRRPYEDEDDLCSEVSYNSTMSVDRTSSSRRFVLHCSGDAHAQQNGTPYLTPTQRTNLLNKDLRLKLKHALDEISLRDMEISRLTQECVELRMKHARLSASPDAAVDESPSSPTPPGIEKDSLDSSAHSELPGEPTPSVSAPVTPAACEPKPSRPDILDLGRRPPDNCLFNSLPVVIQMPVWSPEEAKPVIQQPKQDCTRTDQTATKSTKDCEIQTDARDDVEEQLKAAQEALIETKVSLCRTCSCLKRAGSKKHVLLDAEQAMVLWRAAHTQVQLSRVKKAAENSQAEVTLKFLKSAFYHLITDSSQGMSLATKSHWRAIQSILGFSPEECQAMDAAVAAGAFPGSTCTGGSTDLAAGGKGLWCLSIAKGRIRRVMSDSGSRLEELRSEETRLEVEERALRALIAEQTDERTNAILKKQHIDALHEYNEVKDAAQVVLGVLANHEQLTIKQMHLKVEHRYIGHNFLLGVLLGYE</sequence>
<dbReference type="PANTHER" id="PTHR28529">
    <property type="entry name" value="DNA REPAIR PROTEIN SWI5 HOMOLOG"/>
    <property type="match status" value="1"/>
</dbReference>
<evidence type="ECO:0000256" key="5">
    <source>
        <dbReference type="ARBA" id="ARBA00025380"/>
    </source>
</evidence>
<dbReference type="GO" id="GO:0000724">
    <property type="term" value="P:double-strand break repair via homologous recombination"/>
    <property type="evidence" value="ECO:0007669"/>
    <property type="project" value="TreeGrafter"/>
</dbReference>
<proteinExistence type="inferred from homology"/>
<keyword evidence="11" id="KW-1185">Reference proteome</keyword>